<sequence length="139" mass="15418">MNSACIIPYMIDDDVLCTCGIYCTSVRPRERDPSSVALPQLKPISFLSNISKMNFMLGLLRGKALSWAEARFARGALEGVTFSDFIEEFHLVFDCPDNYFSASSRLMGITQGRCSVADYTLEFQTPPANVDWTLPSVTG</sequence>
<organism evidence="1 2">
    <name type="scientific">Scortum barcoo</name>
    <name type="common">barcoo grunter</name>
    <dbReference type="NCBI Taxonomy" id="214431"/>
    <lineage>
        <taxon>Eukaryota</taxon>
        <taxon>Metazoa</taxon>
        <taxon>Chordata</taxon>
        <taxon>Craniata</taxon>
        <taxon>Vertebrata</taxon>
        <taxon>Euteleostomi</taxon>
        <taxon>Actinopterygii</taxon>
        <taxon>Neopterygii</taxon>
        <taxon>Teleostei</taxon>
        <taxon>Neoteleostei</taxon>
        <taxon>Acanthomorphata</taxon>
        <taxon>Eupercaria</taxon>
        <taxon>Centrarchiformes</taxon>
        <taxon>Terapontoidei</taxon>
        <taxon>Terapontidae</taxon>
        <taxon>Scortum</taxon>
    </lineage>
</organism>
<proteinExistence type="predicted"/>
<keyword evidence="2" id="KW-1185">Reference proteome</keyword>
<gene>
    <name evidence="1" type="ORF">L3Q82_008375</name>
</gene>
<name>A0ACB8WHY8_9TELE</name>
<accession>A0ACB8WHY8</accession>
<dbReference type="EMBL" id="CM041539">
    <property type="protein sequence ID" value="KAI3367335.1"/>
    <property type="molecule type" value="Genomic_DNA"/>
</dbReference>
<evidence type="ECO:0000313" key="1">
    <source>
        <dbReference type="EMBL" id="KAI3367335.1"/>
    </source>
</evidence>
<reference evidence="1" key="1">
    <citation type="submission" date="2022-04" db="EMBL/GenBank/DDBJ databases">
        <title>Jade perch genome.</title>
        <authorList>
            <person name="Chao B."/>
        </authorList>
    </citation>
    <scope>NUCLEOTIDE SEQUENCE</scope>
    <source>
        <strain evidence="1">CB-2022</strain>
    </source>
</reference>
<protein>
    <submittedName>
        <fullName evidence="1">Uncharacterized protein</fullName>
    </submittedName>
</protein>
<evidence type="ECO:0000313" key="2">
    <source>
        <dbReference type="Proteomes" id="UP000831701"/>
    </source>
</evidence>
<dbReference type="Proteomes" id="UP000831701">
    <property type="component" value="Chromosome 9"/>
</dbReference>
<comment type="caution">
    <text evidence="1">The sequence shown here is derived from an EMBL/GenBank/DDBJ whole genome shotgun (WGS) entry which is preliminary data.</text>
</comment>